<evidence type="ECO:0000313" key="2">
    <source>
        <dbReference type="WBParaSite" id="TREG1_44370.1"/>
    </source>
</evidence>
<proteinExistence type="predicted"/>
<evidence type="ECO:0000313" key="1">
    <source>
        <dbReference type="Proteomes" id="UP000050795"/>
    </source>
</evidence>
<sequence length="111" mass="12942">MTFFFSSVNMMCSPKNCQKVNFTFLEAKKSLREATWTKEKRIQHPATVTNYVQSSIHHLNQQLNAEHFIIVKNLHPMTTERNSLHELMNTSTSKHSNKNVVVIDNFYLCIV</sequence>
<reference evidence="2" key="2">
    <citation type="submission" date="2023-11" db="UniProtKB">
        <authorList>
            <consortium name="WormBaseParasite"/>
        </authorList>
    </citation>
    <scope>IDENTIFICATION</scope>
</reference>
<name>A0AA85JSL9_TRIRE</name>
<keyword evidence="1" id="KW-1185">Reference proteome</keyword>
<organism evidence="1 2">
    <name type="scientific">Trichobilharzia regenti</name>
    <name type="common">Nasal bird schistosome</name>
    <dbReference type="NCBI Taxonomy" id="157069"/>
    <lineage>
        <taxon>Eukaryota</taxon>
        <taxon>Metazoa</taxon>
        <taxon>Spiralia</taxon>
        <taxon>Lophotrochozoa</taxon>
        <taxon>Platyhelminthes</taxon>
        <taxon>Trematoda</taxon>
        <taxon>Digenea</taxon>
        <taxon>Strigeidida</taxon>
        <taxon>Schistosomatoidea</taxon>
        <taxon>Schistosomatidae</taxon>
        <taxon>Trichobilharzia</taxon>
    </lineage>
</organism>
<dbReference type="Proteomes" id="UP000050795">
    <property type="component" value="Unassembled WGS sequence"/>
</dbReference>
<reference evidence="1" key="1">
    <citation type="submission" date="2022-06" db="EMBL/GenBank/DDBJ databases">
        <authorList>
            <person name="Berger JAMES D."/>
            <person name="Berger JAMES D."/>
        </authorList>
    </citation>
    <scope>NUCLEOTIDE SEQUENCE [LARGE SCALE GENOMIC DNA]</scope>
</reference>
<dbReference type="WBParaSite" id="TREG1_44370.1">
    <property type="protein sequence ID" value="TREG1_44370.1"/>
    <property type="gene ID" value="TREG1_44370"/>
</dbReference>
<dbReference type="AlphaFoldDB" id="A0AA85JSL9"/>
<protein>
    <submittedName>
        <fullName evidence="2">Uncharacterized protein</fullName>
    </submittedName>
</protein>
<accession>A0AA85JSL9</accession>